<keyword evidence="1" id="KW-0472">Membrane</keyword>
<dbReference type="RefSeq" id="WP_164652321.1">
    <property type="nucleotide sequence ID" value="NZ_JAAIJR010000009.1"/>
</dbReference>
<feature type="transmembrane region" description="Helical" evidence="1">
    <location>
        <begin position="70"/>
        <end position="90"/>
    </location>
</feature>
<keyword evidence="3" id="KW-1185">Reference proteome</keyword>
<dbReference type="PROSITE" id="PS51257">
    <property type="entry name" value="PROKAR_LIPOPROTEIN"/>
    <property type="match status" value="1"/>
</dbReference>
<protein>
    <submittedName>
        <fullName evidence="2">Uncharacterized protein</fullName>
    </submittedName>
</protein>
<dbReference type="EMBL" id="JAAIJR010000009">
    <property type="protein sequence ID" value="NEX19422.1"/>
    <property type="molecule type" value="Genomic_DNA"/>
</dbReference>
<evidence type="ECO:0000313" key="3">
    <source>
        <dbReference type="Proteomes" id="UP000471640"/>
    </source>
</evidence>
<dbReference type="AlphaFoldDB" id="A0A6P1DTQ5"/>
<proteinExistence type="predicted"/>
<reference evidence="2 3" key="2">
    <citation type="submission" date="2020-02" db="EMBL/GenBank/DDBJ databases">
        <title>Genome sequences of Thiorhodococcus mannitoliphagus and Thiorhodococcus minor, purple sulfur photosynthetic bacteria in the gammaproteobacterial family, Chromatiaceae.</title>
        <authorList>
            <person name="Aviles F.A."/>
            <person name="Meyer T.E."/>
            <person name="Kyndt J.A."/>
        </authorList>
    </citation>
    <scope>NUCLEOTIDE SEQUENCE [LARGE SCALE GENOMIC DNA]</scope>
    <source>
        <strain evidence="2 3">DSM 18266</strain>
    </source>
</reference>
<evidence type="ECO:0000256" key="1">
    <source>
        <dbReference type="SAM" id="Phobius"/>
    </source>
</evidence>
<comment type="caution">
    <text evidence="2">The sequence shown here is derived from an EMBL/GenBank/DDBJ whole genome shotgun (WGS) entry which is preliminary data.</text>
</comment>
<organism evidence="2 3">
    <name type="scientific">Thiorhodococcus mannitoliphagus</name>
    <dbReference type="NCBI Taxonomy" id="329406"/>
    <lineage>
        <taxon>Bacteria</taxon>
        <taxon>Pseudomonadati</taxon>
        <taxon>Pseudomonadota</taxon>
        <taxon>Gammaproteobacteria</taxon>
        <taxon>Chromatiales</taxon>
        <taxon>Chromatiaceae</taxon>
        <taxon>Thiorhodococcus</taxon>
    </lineage>
</organism>
<accession>A0A6P1DTQ5</accession>
<feature type="transmembrane region" description="Helical" evidence="1">
    <location>
        <begin position="34"/>
        <end position="50"/>
    </location>
</feature>
<sequence length="158" mass="17437">MNPPGKRTWLVAFGTTMITTGCSGRDEALFSLGGFLFTIFLLVLSMTYLVKHLHANESIRELISKLKTPALLLSLVLFVLSAAALSAGSLMLLSEDFGPEKLTFFLGVMLFLLAYYIRRWALSPMEEKGHFARLASISIGFSLAMLYIILGAKAIRLE</sequence>
<keyword evidence="1" id="KW-0812">Transmembrane</keyword>
<reference evidence="3" key="1">
    <citation type="journal article" date="2020" name="Microbiol. Resour. Announc.">
        <title>Draft Genome Sequences of Thiorhodococcus mannitoliphagus and Thiorhodococcus minor, Purple Sulfur Photosynthetic Bacteria in the Gammaproteobacterial Family Chromatiaceae.</title>
        <authorList>
            <person name="Aviles F.A."/>
            <person name="Meyer T.E."/>
            <person name="Kyndt J.A."/>
        </authorList>
    </citation>
    <scope>NUCLEOTIDE SEQUENCE [LARGE SCALE GENOMIC DNA]</scope>
    <source>
        <strain evidence="3">DSM 18266</strain>
    </source>
</reference>
<feature type="transmembrane region" description="Helical" evidence="1">
    <location>
        <begin position="130"/>
        <end position="150"/>
    </location>
</feature>
<name>A0A6P1DTQ5_9GAMM</name>
<evidence type="ECO:0000313" key="2">
    <source>
        <dbReference type="EMBL" id="NEX19422.1"/>
    </source>
</evidence>
<feature type="transmembrane region" description="Helical" evidence="1">
    <location>
        <begin position="102"/>
        <end position="118"/>
    </location>
</feature>
<keyword evidence="1" id="KW-1133">Transmembrane helix</keyword>
<gene>
    <name evidence="2" type="ORF">G3480_03675</name>
</gene>
<dbReference type="Proteomes" id="UP000471640">
    <property type="component" value="Unassembled WGS sequence"/>
</dbReference>